<dbReference type="GO" id="GO:0045493">
    <property type="term" value="P:xylan catabolic process"/>
    <property type="evidence" value="ECO:0007669"/>
    <property type="project" value="UniProtKB-UniPathway"/>
</dbReference>
<keyword evidence="23" id="KW-1185">Reference proteome</keyword>
<dbReference type="SUPFAM" id="SSF49785">
    <property type="entry name" value="Galactose-binding domain-like"/>
    <property type="match status" value="3"/>
</dbReference>
<keyword evidence="18" id="KW-1133">Transmembrane helix</keyword>
<name>A0A2V3WEV0_9BACI</name>
<dbReference type="Pfam" id="PF06452">
    <property type="entry name" value="CBM9_1"/>
    <property type="match status" value="1"/>
</dbReference>
<dbReference type="Pfam" id="PF00331">
    <property type="entry name" value="Glyco_hydro_10"/>
    <property type="match status" value="1"/>
</dbReference>
<evidence type="ECO:0000313" key="23">
    <source>
        <dbReference type="Proteomes" id="UP000247922"/>
    </source>
</evidence>
<dbReference type="InterPro" id="IPR019931">
    <property type="entry name" value="LPXTG_anchor"/>
</dbReference>
<evidence type="ECO:0000256" key="5">
    <source>
        <dbReference type="ARBA" id="ARBA00022512"/>
    </source>
</evidence>
<evidence type="ECO:0000256" key="10">
    <source>
        <dbReference type="ARBA" id="ARBA00022801"/>
    </source>
</evidence>
<dbReference type="PROSITE" id="PS50847">
    <property type="entry name" value="GRAM_POS_ANCHORING"/>
    <property type="match status" value="1"/>
</dbReference>
<keyword evidence="18" id="KW-0812">Transmembrane</keyword>
<evidence type="ECO:0000256" key="12">
    <source>
        <dbReference type="ARBA" id="ARBA00023277"/>
    </source>
</evidence>
<dbReference type="Gene3D" id="2.60.40.1190">
    <property type="match status" value="1"/>
</dbReference>
<feature type="compositionally biased region" description="Low complexity" evidence="17">
    <location>
        <begin position="1205"/>
        <end position="1228"/>
    </location>
</feature>
<keyword evidence="11" id="KW-0572">Peptidoglycan-anchor</keyword>
<dbReference type="Pfam" id="PF02018">
    <property type="entry name" value="CBM_4_9"/>
    <property type="match status" value="2"/>
</dbReference>
<dbReference type="SMART" id="SM00633">
    <property type="entry name" value="Glyco_10"/>
    <property type="match status" value="1"/>
</dbReference>
<evidence type="ECO:0000256" key="13">
    <source>
        <dbReference type="ARBA" id="ARBA00023295"/>
    </source>
</evidence>
<dbReference type="RefSeq" id="WP_170114297.1">
    <property type="nucleotide sequence ID" value="NZ_QJJR01000001.1"/>
</dbReference>
<keyword evidence="10 16" id="KW-0378">Hydrolase</keyword>
<accession>A0A2V3WEV0</accession>
<evidence type="ECO:0000256" key="8">
    <source>
        <dbReference type="ARBA" id="ARBA00022729"/>
    </source>
</evidence>
<dbReference type="SUPFAM" id="SSF51445">
    <property type="entry name" value="(Trans)glycosidases"/>
    <property type="match status" value="1"/>
</dbReference>
<keyword evidence="12 16" id="KW-0119">Carbohydrate metabolism</keyword>
<comment type="caution">
    <text evidence="22">The sequence shown here is derived from an EMBL/GenBank/DDBJ whole genome shotgun (WGS) entry which is preliminary data.</text>
</comment>
<dbReference type="NCBIfam" id="TIGR01167">
    <property type="entry name" value="LPXTG_anchor"/>
    <property type="match status" value="1"/>
</dbReference>
<comment type="pathway">
    <text evidence="3">Glycan degradation; xylan degradation.</text>
</comment>
<evidence type="ECO:0000256" key="16">
    <source>
        <dbReference type="RuleBase" id="RU361174"/>
    </source>
</evidence>
<protein>
    <recommendedName>
        <fullName evidence="16">Beta-xylanase</fullName>
        <ecNumber evidence="16">3.2.1.8</ecNumber>
    </recommendedName>
</protein>
<evidence type="ECO:0000256" key="1">
    <source>
        <dbReference type="ARBA" id="ARBA00000681"/>
    </source>
</evidence>
<evidence type="ECO:0000256" key="14">
    <source>
        <dbReference type="ARBA" id="ARBA00023326"/>
    </source>
</evidence>
<evidence type="ECO:0000256" key="2">
    <source>
        <dbReference type="ARBA" id="ARBA00004168"/>
    </source>
</evidence>
<keyword evidence="13 16" id="KW-0326">Glycosidase</keyword>
<dbReference type="InterPro" id="IPR010502">
    <property type="entry name" value="Carb-bd_dom_fam9"/>
</dbReference>
<keyword evidence="6" id="KW-0964">Secreted</keyword>
<evidence type="ECO:0000256" key="18">
    <source>
        <dbReference type="SAM" id="Phobius"/>
    </source>
</evidence>
<dbReference type="PANTHER" id="PTHR31490:SF88">
    <property type="entry name" value="BETA-XYLANASE"/>
    <property type="match status" value="1"/>
</dbReference>
<dbReference type="EMBL" id="QJJR01000001">
    <property type="protein sequence ID" value="PXW93173.1"/>
    <property type="molecule type" value="Genomic_DNA"/>
</dbReference>
<dbReference type="GO" id="GO:0030246">
    <property type="term" value="F:carbohydrate binding"/>
    <property type="evidence" value="ECO:0007669"/>
    <property type="project" value="InterPro"/>
</dbReference>
<evidence type="ECO:0000259" key="20">
    <source>
        <dbReference type="PROSITE" id="PS50847"/>
    </source>
</evidence>
<feature type="chain" id="PRO_5038523181" description="Beta-xylanase" evidence="19">
    <location>
        <begin position="27"/>
        <end position="1277"/>
    </location>
</feature>
<keyword evidence="18" id="KW-0472">Membrane</keyword>
<organism evidence="22 23">
    <name type="scientific">Streptohalobacillus salinus</name>
    <dbReference type="NCBI Taxonomy" id="621096"/>
    <lineage>
        <taxon>Bacteria</taxon>
        <taxon>Bacillati</taxon>
        <taxon>Bacillota</taxon>
        <taxon>Bacilli</taxon>
        <taxon>Bacillales</taxon>
        <taxon>Bacillaceae</taxon>
        <taxon>Streptohalobacillus</taxon>
    </lineage>
</organism>
<evidence type="ECO:0000256" key="15">
    <source>
        <dbReference type="PROSITE-ProRule" id="PRU10061"/>
    </source>
</evidence>
<feature type="transmembrane region" description="Helical" evidence="18">
    <location>
        <begin position="1252"/>
        <end position="1272"/>
    </location>
</feature>
<feature type="domain" description="GH10" evidence="21">
    <location>
        <begin position="515"/>
        <end position="851"/>
    </location>
</feature>
<dbReference type="GO" id="GO:0031176">
    <property type="term" value="F:endo-1,4-beta-xylanase activity"/>
    <property type="evidence" value="ECO:0007669"/>
    <property type="project" value="UniProtKB-EC"/>
</dbReference>
<evidence type="ECO:0000259" key="21">
    <source>
        <dbReference type="PROSITE" id="PS51760"/>
    </source>
</evidence>
<dbReference type="EC" id="3.2.1.8" evidence="16"/>
<evidence type="ECO:0000256" key="4">
    <source>
        <dbReference type="ARBA" id="ARBA00007495"/>
    </source>
</evidence>
<dbReference type="InterPro" id="IPR008979">
    <property type="entry name" value="Galactose-bd-like_sf"/>
</dbReference>
<keyword evidence="9" id="KW-0677">Repeat</keyword>
<evidence type="ECO:0000256" key="9">
    <source>
        <dbReference type="ARBA" id="ARBA00022737"/>
    </source>
</evidence>
<feature type="active site" description="Nucleophile" evidence="15">
    <location>
        <position position="775"/>
    </location>
</feature>
<proteinExistence type="inferred from homology"/>
<feature type="signal peptide" evidence="19">
    <location>
        <begin position="1"/>
        <end position="26"/>
    </location>
</feature>
<dbReference type="PROSITE" id="PS51760">
    <property type="entry name" value="GH10_2"/>
    <property type="match status" value="1"/>
</dbReference>
<dbReference type="InterPro" id="IPR031158">
    <property type="entry name" value="GH10_AS"/>
</dbReference>
<evidence type="ECO:0000256" key="17">
    <source>
        <dbReference type="SAM" id="MobiDB-lite"/>
    </source>
</evidence>
<dbReference type="Proteomes" id="UP000247922">
    <property type="component" value="Unassembled WGS sequence"/>
</dbReference>
<dbReference type="UniPathway" id="UPA00114"/>
<dbReference type="InterPro" id="IPR044846">
    <property type="entry name" value="GH10"/>
</dbReference>
<comment type="similarity">
    <text evidence="4 16">Belongs to the glycosyl hydrolase 10 (cellulase F) family.</text>
</comment>
<gene>
    <name evidence="22" type="ORF">DES38_101259</name>
</gene>
<keyword evidence="5" id="KW-0134">Cell wall</keyword>
<feature type="region of interest" description="Disordered" evidence="17">
    <location>
        <begin position="1197"/>
        <end position="1246"/>
    </location>
</feature>
<comment type="subcellular location">
    <subcellularLocation>
        <location evidence="2">Secreted</location>
        <location evidence="2">Cell wall</location>
        <topology evidence="2">Peptidoglycan-anchor</topology>
    </subcellularLocation>
</comment>
<dbReference type="AlphaFoldDB" id="A0A2V3WEV0"/>
<comment type="catalytic activity">
    <reaction evidence="1 16">
        <text>Endohydrolysis of (1-&gt;4)-beta-D-xylosidic linkages in xylans.</text>
        <dbReference type="EC" id="3.2.1.8"/>
    </reaction>
</comment>
<dbReference type="CDD" id="cd00005">
    <property type="entry name" value="CBM9_like_1"/>
    <property type="match status" value="1"/>
</dbReference>
<reference evidence="22 23" key="1">
    <citation type="submission" date="2018-05" db="EMBL/GenBank/DDBJ databases">
        <title>Genomic Encyclopedia of Type Strains, Phase IV (KMG-IV): sequencing the most valuable type-strain genomes for metagenomic binning, comparative biology and taxonomic classification.</title>
        <authorList>
            <person name="Goeker M."/>
        </authorList>
    </citation>
    <scope>NUCLEOTIDE SEQUENCE [LARGE SCALE GENOMIC DNA]</scope>
    <source>
        <strain evidence="22 23">DSM 22440</strain>
    </source>
</reference>
<dbReference type="InterPro" id="IPR001000">
    <property type="entry name" value="GH10_dom"/>
</dbReference>
<dbReference type="PROSITE" id="PS00591">
    <property type="entry name" value="GH10_1"/>
    <property type="match status" value="1"/>
</dbReference>
<dbReference type="PANTHER" id="PTHR31490">
    <property type="entry name" value="GLYCOSYL HYDROLASE"/>
    <property type="match status" value="1"/>
</dbReference>
<evidence type="ECO:0000256" key="6">
    <source>
        <dbReference type="ARBA" id="ARBA00022525"/>
    </source>
</evidence>
<keyword evidence="14 16" id="KW-0624">Polysaccharide degradation</keyword>
<evidence type="ECO:0000256" key="11">
    <source>
        <dbReference type="ARBA" id="ARBA00023088"/>
    </source>
</evidence>
<feature type="domain" description="Gram-positive cocci surface proteins LPxTG" evidence="20">
    <location>
        <begin position="1245"/>
        <end position="1277"/>
    </location>
</feature>
<dbReference type="Gene3D" id="3.20.20.80">
    <property type="entry name" value="Glycosidases"/>
    <property type="match status" value="1"/>
</dbReference>
<dbReference type="InterPro" id="IPR003305">
    <property type="entry name" value="CenC_carb-bd"/>
</dbReference>
<dbReference type="SUPFAM" id="SSF49344">
    <property type="entry name" value="CBD9-like"/>
    <property type="match status" value="1"/>
</dbReference>
<keyword evidence="8 19" id="KW-0732">Signal</keyword>
<evidence type="ECO:0000256" key="7">
    <source>
        <dbReference type="ARBA" id="ARBA00022651"/>
    </source>
</evidence>
<dbReference type="Gene3D" id="2.60.120.260">
    <property type="entry name" value="Galactose-binding domain-like"/>
    <property type="match status" value="3"/>
</dbReference>
<dbReference type="PRINTS" id="PR00134">
    <property type="entry name" value="GLHYDRLASE10"/>
</dbReference>
<dbReference type="SMR" id="A0A2V3WEV0"/>
<evidence type="ECO:0000313" key="22">
    <source>
        <dbReference type="EMBL" id="PXW93173.1"/>
    </source>
</evidence>
<evidence type="ECO:0000256" key="3">
    <source>
        <dbReference type="ARBA" id="ARBA00004851"/>
    </source>
</evidence>
<feature type="compositionally biased region" description="Acidic residues" evidence="17">
    <location>
        <begin position="1229"/>
        <end position="1241"/>
    </location>
</feature>
<sequence length="1277" mass="140259">MVKQRLTNFFVRVMILLLFISSVSPAIVRAELTGNPPVYHTDFSDGNDRLTVDNGTAERTTVSIDGTDTSALKVSDRVGNYYGADLTFANANMEDGRTYSITVNAYIGAEEVVPDGAELLIQNIESYNGLYLNAPMVAGETITLQGEYTVNPDVDRAIRIQSNEPGATVSFYLTQVTIEDITPIETPVEEPTAEFTPFTVKSFDFEAGTTDGFVARGDSVNIAVTDEAASTGSHSLKVSGREANWHGAAYDLTSLLQQGARYKITGDVQVVDPITDAETLKASMLSTVSGETAYPTIQEFSVSDNGWMAFEGEFILDYESDQLLLYVEATTENLSYYLDNVVITMVAPGEVAPNRPAAPVLETITFEDETTGGFAPRGEVETVTVTNETNHTESGNFSLKVEGREQNWNGPSLNVIDYVDQGDEYLVSAWVKMASGESAELQLSTQVGTGDTASYNNITAGNVTDAEWVKLEGTYRYSSLGQGALSIYIESNNATASFYVDDVSFTKTAADEVVVEDITPLKDIYQNDFLIGNAVSMSEFDGIRLEMLNKHHNLVSAENAMKPSYAYDADGNFDFTGEDALVERAIEEGFDVHGHVLVWHQQSREALYQMADGTPLSREEALNNMYTHIETVMTHFAKYDDNLISWDVVNEAIRDDARAPYENWEDNLRESGWLKAIGTDYLELAYKKAREVADRLGLDVVLYYNDYNDDQQNKAQAIYHMIKDINARYSAENNGELLIQGMGMQSHYNMNTNPENVRLSMERFIDLGVEIGVTELDVTAGDGGVQTEAQANRQAFIYASLFHLYKEHSEHISRVTLWGLNDATSWRSEQTPLLFDNNMKAKLAYEAVANPEAFLANYQEEEVPVRQNEALYTNIAPVLDGKIDDVWQDAPRLAINRFQQAWATATGVARILWDDNNLYVLFEISDSVLDASNENAWEQDSIEVFLDQENGKASSYPEVGVGQYRVNFNNERSAGAGGSYDGFDSAVTVNGSSYVAEMIIPLSEINPTNGGVIGFDAQVNDAADGARAGVATWNDTTGQGYQDPSVFGEVTLVNEASDESEETVVPVDNEAIVVYPGEKIKVENSQTAVTMPLDLPIGTTIEINKYQQDQYLSDDGEALTPAGEMITIDLTFPAGEEDYTGDFVLELGYDTHVNEVAIFYLGESGWEFRGGEMANGIIRITVPGFSTYGVFEVATNTVPEEEAETPTNETEAPTNENSTTDDSTAGDADAADSNEEVDVENGEPLPNTATSMFNVMTVGFYLLLIGAAFLYLSRKKA</sequence>
<keyword evidence="7 22" id="KW-0858">Xylan degradation</keyword>
<dbReference type="InterPro" id="IPR017853">
    <property type="entry name" value="GH"/>
</dbReference>
<evidence type="ECO:0000256" key="19">
    <source>
        <dbReference type="SAM" id="SignalP"/>
    </source>
</evidence>